<name>A0A8H3LHF5_9GLOM</name>
<dbReference type="EMBL" id="BLAL01000156">
    <property type="protein sequence ID" value="GES85770.1"/>
    <property type="molecule type" value="Genomic_DNA"/>
</dbReference>
<feature type="compositionally biased region" description="Acidic residues" evidence="1">
    <location>
        <begin position="389"/>
        <end position="400"/>
    </location>
</feature>
<feature type="compositionally biased region" description="Basic and acidic residues" evidence="1">
    <location>
        <begin position="337"/>
        <end position="351"/>
    </location>
</feature>
<feature type="compositionally biased region" description="Basic and acidic residues" evidence="1">
    <location>
        <begin position="15"/>
        <end position="28"/>
    </location>
</feature>
<feature type="region of interest" description="Disordered" evidence="1">
    <location>
        <begin position="15"/>
        <end position="40"/>
    </location>
</feature>
<comment type="caution">
    <text evidence="2">The sequence shown here is derived from an EMBL/GenBank/DDBJ whole genome shotgun (WGS) entry which is preliminary data.</text>
</comment>
<organism evidence="2 3">
    <name type="scientific">Rhizophagus clarus</name>
    <dbReference type="NCBI Taxonomy" id="94130"/>
    <lineage>
        <taxon>Eukaryota</taxon>
        <taxon>Fungi</taxon>
        <taxon>Fungi incertae sedis</taxon>
        <taxon>Mucoromycota</taxon>
        <taxon>Glomeromycotina</taxon>
        <taxon>Glomeromycetes</taxon>
        <taxon>Glomerales</taxon>
        <taxon>Glomeraceae</taxon>
        <taxon>Rhizophagus</taxon>
    </lineage>
</organism>
<protein>
    <submittedName>
        <fullName evidence="2">Uncharacterized protein</fullName>
    </submittedName>
</protein>
<feature type="compositionally biased region" description="Acidic residues" evidence="1">
    <location>
        <begin position="320"/>
        <end position="336"/>
    </location>
</feature>
<feature type="compositionally biased region" description="Basic and acidic residues" evidence="1">
    <location>
        <begin position="360"/>
        <end position="388"/>
    </location>
</feature>
<dbReference type="Proteomes" id="UP000615446">
    <property type="component" value="Unassembled WGS sequence"/>
</dbReference>
<gene>
    <name evidence="2" type="ORF">RCL2_001287100</name>
</gene>
<proteinExistence type="predicted"/>
<evidence type="ECO:0000313" key="3">
    <source>
        <dbReference type="Proteomes" id="UP000615446"/>
    </source>
</evidence>
<sequence length="417" mass="46659">MDIFLNEEDKKIVGEDIRQHNREKKLQRESAGQDSSSDTAYVSGTVNNIEKTDVPKITNCSSSELSHETGVIKDIANSTMDSKTINDRSALENSEGIGDSINIVNDQSVLEKSEEFGKTVNQENDQDKTAVEPNIVTEFVQGLLEELLSDNDQLHTIKFYSPRTLVPRSISIKKLANSFCQANVAKNKMIVAKRSEITLWCLFSEKFEDKVVELKGISDGYLRTMTCKARKINKLFGYEYDPVSLKKIDGISGTGKSKTITSHVAKNSETIEKSLPIPEENSLTSSISADEEDYLKMLTGSIDDETAYWGTPYEARIEEGEPNESDNDPDANESDSDVNKSDSDVYFKSDDSDSDDEYDHELHERRLLKQTEMARKAKLEEKTPTKPADDDDIYFDDDGDPVPQLVMMSPIISPVTA</sequence>
<feature type="compositionally biased region" description="Polar residues" evidence="1">
    <location>
        <begin position="30"/>
        <end position="40"/>
    </location>
</feature>
<accession>A0A8H3LHF5</accession>
<dbReference type="OrthoDB" id="2444623at2759"/>
<dbReference type="AlphaFoldDB" id="A0A8H3LHF5"/>
<evidence type="ECO:0000313" key="2">
    <source>
        <dbReference type="EMBL" id="GES85770.1"/>
    </source>
</evidence>
<feature type="region of interest" description="Disordered" evidence="1">
    <location>
        <begin position="319"/>
        <end position="417"/>
    </location>
</feature>
<evidence type="ECO:0000256" key="1">
    <source>
        <dbReference type="SAM" id="MobiDB-lite"/>
    </source>
</evidence>
<reference evidence="2" key="1">
    <citation type="submission" date="2019-10" db="EMBL/GenBank/DDBJ databases">
        <title>Conservation and host-specific expression of non-tandemly repeated heterogenous ribosome RNA gene in arbuscular mycorrhizal fungi.</title>
        <authorList>
            <person name="Maeda T."/>
            <person name="Kobayashi Y."/>
            <person name="Nakagawa T."/>
            <person name="Ezawa T."/>
            <person name="Yamaguchi K."/>
            <person name="Bino T."/>
            <person name="Nishimoto Y."/>
            <person name="Shigenobu S."/>
            <person name="Kawaguchi M."/>
        </authorList>
    </citation>
    <scope>NUCLEOTIDE SEQUENCE</scope>
    <source>
        <strain evidence="2">HR1</strain>
    </source>
</reference>